<feature type="compositionally biased region" description="Low complexity" evidence="1">
    <location>
        <begin position="298"/>
        <end position="313"/>
    </location>
</feature>
<gene>
    <name evidence="2" type="primary">NDAI0K01330</name>
    <name evidence="2" type="ordered locus">NDAI_0K01330</name>
</gene>
<feature type="compositionally biased region" description="Basic residues" evidence="1">
    <location>
        <begin position="288"/>
        <end position="297"/>
    </location>
</feature>
<dbReference type="GO" id="GO:0032177">
    <property type="term" value="C:cellular bud neck split septin rings"/>
    <property type="evidence" value="ECO:0007669"/>
    <property type="project" value="EnsemblFungi"/>
</dbReference>
<evidence type="ECO:0008006" key="4">
    <source>
        <dbReference type="Google" id="ProtNLM"/>
    </source>
</evidence>
<dbReference type="GO" id="GO:0045185">
    <property type="term" value="P:maintenance of protein location"/>
    <property type="evidence" value="ECO:0007669"/>
    <property type="project" value="EnsemblFungi"/>
</dbReference>
<dbReference type="GO" id="GO:0032174">
    <property type="term" value="C:cellular bud neck septin collar"/>
    <property type="evidence" value="ECO:0007669"/>
    <property type="project" value="EnsemblFungi"/>
</dbReference>
<dbReference type="GO" id="GO:1990344">
    <property type="term" value="P:secondary cell septum biogenesis"/>
    <property type="evidence" value="ECO:0007669"/>
    <property type="project" value="EnsemblFungi"/>
</dbReference>
<feature type="region of interest" description="Disordered" evidence="1">
    <location>
        <begin position="193"/>
        <end position="313"/>
    </location>
</feature>
<protein>
    <recommendedName>
        <fullName evidence="4">Altered inheritance of mitochondria protein 44</fullName>
    </recommendedName>
</protein>
<dbReference type="GO" id="GO:0005637">
    <property type="term" value="C:nuclear inner membrane"/>
    <property type="evidence" value="ECO:0007669"/>
    <property type="project" value="EnsemblFungi"/>
</dbReference>
<keyword evidence="3" id="KW-1185">Reference proteome</keyword>
<dbReference type="GO" id="GO:1903473">
    <property type="term" value="P:positive regulation of mitotic actomyosin contractile ring contraction"/>
    <property type="evidence" value="ECO:0007669"/>
    <property type="project" value="EnsemblFungi"/>
</dbReference>
<feature type="compositionally biased region" description="Polar residues" evidence="1">
    <location>
        <begin position="195"/>
        <end position="206"/>
    </location>
</feature>
<dbReference type="GeneID" id="11497691"/>
<dbReference type="STRING" id="1071378.G0WHR3"/>
<organism evidence="2 3">
    <name type="scientific">Naumovozyma dairenensis (strain ATCC 10597 / BCRC 20456 / CBS 421 / NBRC 0211 / NRRL Y-12639)</name>
    <name type="common">Saccharomyces dairenensis</name>
    <dbReference type="NCBI Taxonomy" id="1071378"/>
    <lineage>
        <taxon>Eukaryota</taxon>
        <taxon>Fungi</taxon>
        <taxon>Dikarya</taxon>
        <taxon>Ascomycota</taxon>
        <taxon>Saccharomycotina</taxon>
        <taxon>Saccharomycetes</taxon>
        <taxon>Saccharomycetales</taxon>
        <taxon>Saccharomycetaceae</taxon>
        <taxon>Naumovozyma</taxon>
    </lineage>
</organism>
<feature type="compositionally biased region" description="Polar residues" evidence="1">
    <location>
        <begin position="239"/>
        <end position="249"/>
    </location>
</feature>
<dbReference type="KEGG" id="ndi:NDAI_0K01330"/>
<evidence type="ECO:0000256" key="1">
    <source>
        <dbReference type="SAM" id="MobiDB-lite"/>
    </source>
</evidence>
<accession>G0WHR3</accession>
<feature type="compositionally biased region" description="Polar residues" evidence="1">
    <location>
        <begin position="274"/>
        <end position="287"/>
    </location>
</feature>
<evidence type="ECO:0000313" key="2">
    <source>
        <dbReference type="EMBL" id="CCD27324.1"/>
    </source>
</evidence>
<dbReference type="Proteomes" id="UP000000689">
    <property type="component" value="Chromosome 11"/>
</dbReference>
<dbReference type="OrthoDB" id="4065285at2759"/>
<name>G0WHR3_NAUDC</name>
<dbReference type="eggNOG" id="ENOG502R02U">
    <property type="taxonomic scope" value="Eukaryota"/>
</dbReference>
<dbReference type="OMA" id="MDFKFPS"/>
<dbReference type="GO" id="GO:0098841">
    <property type="term" value="P:protein localization to cell division site after cytokinesis"/>
    <property type="evidence" value="ECO:0007669"/>
    <property type="project" value="EnsemblFungi"/>
</dbReference>
<dbReference type="AlphaFoldDB" id="G0WHR3"/>
<dbReference type="GO" id="GO:1901900">
    <property type="term" value="P:regulation of protein localization to cell division site"/>
    <property type="evidence" value="ECO:0007669"/>
    <property type="project" value="EnsemblFungi"/>
</dbReference>
<proteinExistence type="predicted"/>
<dbReference type="RefSeq" id="XP_003672567.1">
    <property type="nucleotide sequence ID" value="XM_003672519.1"/>
</dbReference>
<evidence type="ECO:0000313" key="3">
    <source>
        <dbReference type="Proteomes" id="UP000000689"/>
    </source>
</evidence>
<reference evidence="2 3" key="1">
    <citation type="journal article" date="2011" name="Proc. Natl. Acad. Sci. U.S.A.">
        <title>Evolutionary erosion of yeast sex chromosomes by mating-type switching accidents.</title>
        <authorList>
            <person name="Gordon J.L."/>
            <person name="Armisen D."/>
            <person name="Proux-Wera E."/>
            <person name="Oheigeartaigh S.S."/>
            <person name="Byrne K.P."/>
            <person name="Wolfe K.H."/>
        </authorList>
    </citation>
    <scope>NUCLEOTIDE SEQUENCE [LARGE SCALE GENOMIC DNA]</scope>
    <source>
        <strain evidence="3">ATCC 10597 / BCRC 20456 / CBS 421 / NBRC 0211 / NRRL Y-12639</strain>
    </source>
</reference>
<dbReference type="HOGENOM" id="CLU_385965_0_0_1"/>
<feature type="compositionally biased region" description="Low complexity" evidence="1">
    <location>
        <begin position="207"/>
        <end position="223"/>
    </location>
</feature>
<dbReference type="EMBL" id="HE580277">
    <property type="protein sequence ID" value="CCD27324.1"/>
    <property type="molecule type" value="Genomic_DNA"/>
</dbReference>
<dbReference type="GO" id="GO:0005886">
    <property type="term" value="C:plasma membrane"/>
    <property type="evidence" value="ECO:0007669"/>
    <property type="project" value="EnsemblFungi"/>
</dbReference>
<sequence>MSMIIRTPTRTKTKSFKGEQMGFKFPSNENLPKIVTSPKNEYDLNNHHLLNDNLALHDNNSNEDDNLSQIKSDYTFSTNTNSNTNTNTYSSSSNGYYSFANISDNTTTSPKLFPVSNTSNSHSKHLAAEKLPPSSISYFSSSSPSFKKYVSTNPSVSTNCTTDVTKRSTLYSIPTADNISYAIVSATSSESSSIDKLSTNNINRNHSSASSNTSTFSSTSYHSLSKEQTNLRRVPTIKQVPSISSNGTLSSPTKKSSKKKISQIQSPKKVKQKLSSPTTAISPSQKKTLPKSHHTTTKTRNPTSKSSKSSLKRSNAIRCKGGLLYYFTMIGIKLKKTLKKLRFMIRSKLFNKNKNKNKNKKYVSSTSNMKSNIKSPLINTKKTTNKNIQLKTHSRVSTNKNFSPETSHLKRTNGYVTNLQKRSSSITPSPSIKNINKIISSPTSPIIQNPITNRNNNNTTSLRRTASSIRRAASTLHSSTATPSHSIITSPRLNQQQQITRNNTTQSRFIRNRTNIATTTPQLSSSASLNSNVIRQPSIVVKNKVIPLSSHHQHNTIHEEPDNEQDEDEYDDEYIIDINSMNVLSEIEEDNNSDSGMEDSKEQLQDVIGQYLRYVITKRIMLRYQISKFEQEQTYSSSSNTVMSPLLYGIQEESEEEEEEEEEEEDDFVSIMSSSNGSQLMENETDESDTEELDEKLNYHHQVSTTNFNTLPPLTTMNNVFHNVSMSSSLLSVPVTTVKRSLTLPVGMKI</sequence>